<evidence type="ECO:0000313" key="9">
    <source>
        <dbReference type="EMBL" id="SFB99524.1"/>
    </source>
</evidence>
<comment type="pathway">
    <text evidence="1 7">Amino-acid biosynthesis; L-proline biosynthesis; L-glutamate 5-semialdehyde from L-glutamate: step 2/2.</text>
</comment>
<gene>
    <name evidence="7" type="primary">proA</name>
    <name evidence="9" type="ORF">SAMN05421773_101765</name>
</gene>
<dbReference type="EMBL" id="FOLM01000001">
    <property type="protein sequence ID" value="SFB99524.1"/>
    <property type="molecule type" value="Genomic_DNA"/>
</dbReference>
<dbReference type="InterPro" id="IPR020593">
    <property type="entry name" value="G-glutamylP_reductase_CS"/>
</dbReference>
<feature type="domain" description="Aldehyde dehydrogenase" evidence="8">
    <location>
        <begin position="20"/>
        <end position="296"/>
    </location>
</feature>
<evidence type="ECO:0000313" key="10">
    <source>
        <dbReference type="Proteomes" id="UP000199207"/>
    </source>
</evidence>
<dbReference type="STRING" id="910347.SAMN05421773_101765"/>
<evidence type="ECO:0000256" key="4">
    <source>
        <dbReference type="ARBA" id="ARBA00022857"/>
    </source>
</evidence>
<comment type="function">
    <text evidence="7">Catalyzes the NADPH-dependent reduction of L-glutamate 5-phosphate into L-glutamate 5-semialdehyde and phosphate. The product spontaneously undergoes cyclization to form 1-pyrroline-5-carboxylate.</text>
</comment>
<comment type="similarity">
    <text evidence="7">Belongs to the gamma-glutamyl phosphate reductase family.</text>
</comment>
<evidence type="ECO:0000256" key="6">
    <source>
        <dbReference type="ARBA" id="ARBA00049024"/>
    </source>
</evidence>
<comment type="subcellular location">
    <subcellularLocation>
        <location evidence="7">Cytoplasm</location>
    </subcellularLocation>
</comment>
<dbReference type="GO" id="GO:0055129">
    <property type="term" value="P:L-proline biosynthetic process"/>
    <property type="evidence" value="ECO:0007669"/>
    <property type="project" value="UniProtKB-UniRule"/>
</dbReference>
<dbReference type="Proteomes" id="UP000199207">
    <property type="component" value="Unassembled WGS sequence"/>
</dbReference>
<accession>A0A1I1FJP3</accession>
<dbReference type="PROSITE" id="PS01223">
    <property type="entry name" value="PROA"/>
    <property type="match status" value="1"/>
</dbReference>
<name>A0A1I1FJP3_9ACTN</name>
<protein>
    <recommendedName>
        <fullName evidence="7">Gamma-glutamyl phosphate reductase</fullName>
        <shortName evidence="7">GPR</shortName>
        <ecNumber evidence="7">1.2.1.41</ecNumber>
    </recommendedName>
    <alternativeName>
        <fullName evidence="7">Glutamate-5-semialdehyde dehydrogenase</fullName>
    </alternativeName>
    <alternativeName>
        <fullName evidence="7">Glutamyl-gamma-semialdehyde dehydrogenase</fullName>
        <shortName evidence="7">GSA dehydrogenase</shortName>
    </alternativeName>
</protein>
<dbReference type="Pfam" id="PF00171">
    <property type="entry name" value="Aldedh"/>
    <property type="match status" value="1"/>
</dbReference>
<dbReference type="InterPro" id="IPR016161">
    <property type="entry name" value="Ald_DH/histidinol_DH"/>
</dbReference>
<evidence type="ECO:0000256" key="7">
    <source>
        <dbReference type="HAMAP-Rule" id="MF_00412"/>
    </source>
</evidence>
<dbReference type="InterPro" id="IPR016162">
    <property type="entry name" value="Ald_DH_N"/>
</dbReference>
<dbReference type="NCBIfam" id="NF001221">
    <property type="entry name" value="PRK00197.1"/>
    <property type="match status" value="1"/>
</dbReference>
<dbReference type="HAMAP" id="MF_00412">
    <property type="entry name" value="ProA"/>
    <property type="match status" value="1"/>
</dbReference>
<evidence type="ECO:0000256" key="2">
    <source>
        <dbReference type="ARBA" id="ARBA00022605"/>
    </source>
</evidence>
<dbReference type="InterPro" id="IPR012134">
    <property type="entry name" value="Glu-5-SA_DH"/>
</dbReference>
<dbReference type="PANTHER" id="PTHR11063:SF8">
    <property type="entry name" value="DELTA-1-PYRROLINE-5-CARBOXYLATE SYNTHASE"/>
    <property type="match status" value="1"/>
</dbReference>
<evidence type="ECO:0000256" key="5">
    <source>
        <dbReference type="ARBA" id="ARBA00023002"/>
    </source>
</evidence>
<dbReference type="CDD" id="cd07079">
    <property type="entry name" value="ALDH_F18-19_ProA-GPR"/>
    <property type="match status" value="1"/>
</dbReference>
<dbReference type="InterPro" id="IPR000965">
    <property type="entry name" value="GPR_dom"/>
</dbReference>
<organism evidence="9 10">
    <name type="scientific">Streptomyces aidingensis</name>
    <dbReference type="NCBI Taxonomy" id="910347"/>
    <lineage>
        <taxon>Bacteria</taxon>
        <taxon>Bacillati</taxon>
        <taxon>Actinomycetota</taxon>
        <taxon>Actinomycetes</taxon>
        <taxon>Kitasatosporales</taxon>
        <taxon>Streptomycetaceae</taxon>
        <taxon>Streptomyces</taxon>
    </lineage>
</organism>
<keyword evidence="2 7" id="KW-0028">Amino-acid biosynthesis</keyword>
<keyword evidence="4 7" id="KW-0521">NADP</keyword>
<dbReference type="PIRSF" id="PIRSF000151">
    <property type="entry name" value="GPR"/>
    <property type="match status" value="1"/>
</dbReference>
<evidence type="ECO:0000256" key="1">
    <source>
        <dbReference type="ARBA" id="ARBA00004985"/>
    </source>
</evidence>
<evidence type="ECO:0000259" key="8">
    <source>
        <dbReference type="Pfam" id="PF00171"/>
    </source>
</evidence>
<keyword evidence="7" id="KW-0963">Cytoplasm</keyword>
<dbReference type="GO" id="GO:0050661">
    <property type="term" value="F:NADP binding"/>
    <property type="evidence" value="ECO:0007669"/>
    <property type="project" value="InterPro"/>
</dbReference>
<dbReference type="InterPro" id="IPR016163">
    <property type="entry name" value="Ald_DH_C"/>
</dbReference>
<dbReference type="AlphaFoldDB" id="A0A1I1FJP3"/>
<dbReference type="UniPathway" id="UPA00098">
    <property type="reaction ID" value="UER00360"/>
</dbReference>
<sequence length="431" mass="44343">MSPGSAGPDGPAESPVLVTARRARAAATELAPLPRTVRDGALLAIADALVARAGEIVEANVRDVERARAAGTSAAVVDRLTLTPERIAAIASDVRDIVALPDPVGEVVRGSTLPGGLELRQVRVPLGVVGIIYEARPNVTVDAAVLCLKSGNAVLLRGSSSAYASNTALVAVVRDAVAAAGLPADAVQLVPGESRESVRELMGARGLVDVLIPRGGASLIQTVVSESTVPVIETGVGNVHVYVDELADLDMAVEILVNSKAQRPSVCNAAETVLVHQGIAEAFLPRALAALTEAGVTVHGDESWQKAGAAAGVEVLPVTGEDWATEYLSHDIAAGVVPDLDAAVAHIRRWSSGHTEAIVTRDALAARRFVSLVDSAAVMVNASTRFTDGGQFGFGAEIGISTQKLHARGPMGLPELTSTKYVVTGDGHTRG</sequence>
<comment type="catalytic activity">
    <reaction evidence="6 7">
        <text>L-glutamate 5-semialdehyde + phosphate + NADP(+) = L-glutamyl 5-phosphate + NADPH + H(+)</text>
        <dbReference type="Rhea" id="RHEA:19541"/>
        <dbReference type="ChEBI" id="CHEBI:15378"/>
        <dbReference type="ChEBI" id="CHEBI:43474"/>
        <dbReference type="ChEBI" id="CHEBI:57783"/>
        <dbReference type="ChEBI" id="CHEBI:58066"/>
        <dbReference type="ChEBI" id="CHEBI:58274"/>
        <dbReference type="ChEBI" id="CHEBI:58349"/>
        <dbReference type="EC" id="1.2.1.41"/>
    </reaction>
</comment>
<reference evidence="9 10" key="1">
    <citation type="submission" date="2016-10" db="EMBL/GenBank/DDBJ databases">
        <authorList>
            <person name="de Groot N.N."/>
        </authorList>
    </citation>
    <scope>NUCLEOTIDE SEQUENCE [LARGE SCALE GENOMIC DNA]</scope>
    <source>
        <strain evidence="9 10">CGMCC 4.5739</strain>
    </source>
</reference>
<dbReference type="EC" id="1.2.1.41" evidence="7"/>
<dbReference type="GO" id="GO:0005737">
    <property type="term" value="C:cytoplasm"/>
    <property type="evidence" value="ECO:0007669"/>
    <property type="project" value="UniProtKB-SubCell"/>
</dbReference>
<keyword evidence="10" id="KW-1185">Reference proteome</keyword>
<dbReference type="SUPFAM" id="SSF53720">
    <property type="entry name" value="ALDH-like"/>
    <property type="match status" value="1"/>
</dbReference>
<dbReference type="NCBIfam" id="TIGR00407">
    <property type="entry name" value="proA"/>
    <property type="match status" value="1"/>
</dbReference>
<evidence type="ECO:0000256" key="3">
    <source>
        <dbReference type="ARBA" id="ARBA00022650"/>
    </source>
</evidence>
<proteinExistence type="inferred from homology"/>
<dbReference type="Gene3D" id="3.40.605.10">
    <property type="entry name" value="Aldehyde Dehydrogenase, Chain A, domain 1"/>
    <property type="match status" value="1"/>
</dbReference>
<keyword evidence="3 7" id="KW-0641">Proline biosynthesis</keyword>
<dbReference type="PANTHER" id="PTHR11063">
    <property type="entry name" value="GLUTAMATE SEMIALDEHYDE DEHYDROGENASE"/>
    <property type="match status" value="1"/>
</dbReference>
<dbReference type="GO" id="GO:0004350">
    <property type="term" value="F:glutamate-5-semialdehyde dehydrogenase activity"/>
    <property type="evidence" value="ECO:0007669"/>
    <property type="project" value="UniProtKB-UniRule"/>
</dbReference>
<keyword evidence="5 7" id="KW-0560">Oxidoreductase</keyword>
<dbReference type="Gene3D" id="3.40.309.10">
    <property type="entry name" value="Aldehyde Dehydrogenase, Chain A, domain 2"/>
    <property type="match status" value="1"/>
</dbReference>
<dbReference type="FunFam" id="3.40.309.10:FF:000006">
    <property type="entry name" value="Gamma-glutamyl phosphate reductase"/>
    <property type="match status" value="1"/>
</dbReference>
<dbReference type="InterPro" id="IPR015590">
    <property type="entry name" value="Aldehyde_DH_dom"/>
</dbReference>